<dbReference type="InterPro" id="IPR007460">
    <property type="entry name" value="BrnT_toxin"/>
</dbReference>
<proteinExistence type="predicted"/>
<evidence type="ECO:0000313" key="1">
    <source>
        <dbReference type="EMBL" id="SPU51710.1"/>
    </source>
</evidence>
<gene>
    <name evidence="1" type="ORF">NCTC11166_00017</name>
</gene>
<dbReference type="InterPro" id="IPR038573">
    <property type="entry name" value="BrnT_sf"/>
</dbReference>
<reference evidence="1 2" key="1">
    <citation type="submission" date="2018-06" db="EMBL/GenBank/DDBJ databases">
        <authorList>
            <consortium name="Pathogen Informatics"/>
            <person name="Doyle S."/>
        </authorList>
    </citation>
    <scope>NUCLEOTIDE SEQUENCE [LARGE SCALE GENOMIC DNA]</scope>
    <source>
        <strain evidence="1 2">NCTC11166</strain>
    </source>
</reference>
<sequence>MKVAFDPGKDASNREKHGLSLERATEIDLRAAHILADDRQDYGEQRWRAYGMLDGRLHMLAFTFRDGTLRAINLRRANAKESKRYG</sequence>
<dbReference type="EMBL" id="UAQP01000005">
    <property type="protein sequence ID" value="SPU51710.1"/>
    <property type="molecule type" value="Genomic_DNA"/>
</dbReference>
<dbReference type="Gene3D" id="3.10.450.530">
    <property type="entry name" value="Ribonuclease toxin, BrnT, of type II toxin-antitoxin system"/>
    <property type="match status" value="1"/>
</dbReference>
<accession>A0A2X1B5V1</accession>
<dbReference type="Pfam" id="PF04365">
    <property type="entry name" value="BrnT_toxin"/>
    <property type="match status" value="1"/>
</dbReference>
<protein>
    <submittedName>
        <fullName evidence="1">Protein of uncharacterized function (DUF497)</fullName>
    </submittedName>
</protein>
<name>A0A2X1B5V1_BREVE</name>
<organism evidence="1 2">
    <name type="scientific">Brevundimonas vesicularis</name>
    <name type="common">Pseudomonas vesicularis</name>
    <dbReference type="NCBI Taxonomy" id="41276"/>
    <lineage>
        <taxon>Bacteria</taxon>
        <taxon>Pseudomonadati</taxon>
        <taxon>Pseudomonadota</taxon>
        <taxon>Alphaproteobacteria</taxon>
        <taxon>Caulobacterales</taxon>
        <taxon>Caulobacteraceae</taxon>
        <taxon>Brevundimonas</taxon>
    </lineage>
</organism>
<dbReference type="RefSeq" id="WP_112861269.1">
    <property type="nucleotide sequence ID" value="NZ_UAQP01000005.1"/>
</dbReference>
<dbReference type="Proteomes" id="UP000251186">
    <property type="component" value="Unassembled WGS sequence"/>
</dbReference>
<dbReference type="AlphaFoldDB" id="A0A2X1B5V1"/>
<evidence type="ECO:0000313" key="2">
    <source>
        <dbReference type="Proteomes" id="UP000251186"/>
    </source>
</evidence>